<gene>
    <name evidence="1" type="ORF">DPRO_0427</name>
</gene>
<accession>A0A2C8F4H5</accession>
<evidence type="ECO:0000313" key="2">
    <source>
        <dbReference type="Proteomes" id="UP000219215"/>
    </source>
</evidence>
<proteinExistence type="predicted"/>
<organism evidence="1 2">
    <name type="scientific">Pseudodesulfovibrio profundus</name>
    <dbReference type="NCBI Taxonomy" id="57320"/>
    <lineage>
        <taxon>Bacteria</taxon>
        <taxon>Pseudomonadati</taxon>
        <taxon>Thermodesulfobacteriota</taxon>
        <taxon>Desulfovibrionia</taxon>
        <taxon>Desulfovibrionales</taxon>
        <taxon>Desulfovibrionaceae</taxon>
    </lineage>
</organism>
<evidence type="ECO:0000313" key="1">
    <source>
        <dbReference type="EMBL" id="SOB57307.1"/>
    </source>
</evidence>
<dbReference type="KEGG" id="pprf:DPRO_0427"/>
<protein>
    <submittedName>
        <fullName evidence="1">Uncharacterized protein</fullName>
    </submittedName>
</protein>
<name>A0A2C8F4H5_9BACT</name>
<dbReference type="Proteomes" id="UP000219215">
    <property type="component" value="Chromosome DPRO"/>
</dbReference>
<keyword evidence="2" id="KW-1185">Reference proteome</keyword>
<dbReference type="AlphaFoldDB" id="A0A2C8F4H5"/>
<dbReference type="EMBL" id="LT907975">
    <property type="protein sequence ID" value="SOB57307.1"/>
    <property type="molecule type" value="Genomic_DNA"/>
</dbReference>
<reference evidence="2" key="1">
    <citation type="submission" date="2017-09" db="EMBL/GenBank/DDBJ databases">
        <authorList>
            <person name="Regsiter A."/>
            <person name="William W."/>
        </authorList>
    </citation>
    <scope>NUCLEOTIDE SEQUENCE [LARGE SCALE GENOMIC DNA]</scope>
    <source>
        <strain evidence="2">500-1</strain>
    </source>
</reference>
<sequence>MHVSKIVLSGVILTLTLFAPLGNNSNAAKGIEEFTPQGNYIGDTDELADLKEFLAIAAESNNELRAAFHAWQSAIKKVHPAQEYF</sequence>
<dbReference type="RefSeq" id="WP_097010592.1">
    <property type="nucleotide sequence ID" value="NZ_LT907975.1"/>
</dbReference>
<dbReference type="OrthoDB" id="9769048at2"/>